<dbReference type="OrthoDB" id="9769628at2"/>
<protein>
    <recommendedName>
        <fullName evidence="5">Putative glutamate--cysteine ligase 2</fullName>
        <ecNumber evidence="5">6.3.2.2</ecNumber>
    </recommendedName>
    <alternativeName>
        <fullName evidence="5">Gamma-glutamylcysteine synthetase 2</fullName>
        <shortName evidence="5">GCS 2</shortName>
        <shortName evidence="5">Gamma-GCS 2</shortName>
    </alternativeName>
</protein>
<dbReference type="InterPro" id="IPR050141">
    <property type="entry name" value="GCL_type2/YbdK_subfam"/>
</dbReference>
<keyword evidence="7" id="KW-1185">Reference proteome</keyword>
<comment type="catalytic activity">
    <reaction evidence="4 5">
        <text>L-cysteine + L-glutamate + ATP = gamma-L-glutamyl-L-cysteine + ADP + phosphate + H(+)</text>
        <dbReference type="Rhea" id="RHEA:13285"/>
        <dbReference type="ChEBI" id="CHEBI:15378"/>
        <dbReference type="ChEBI" id="CHEBI:29985"/>
        <dbReference type="ChEBI" id="CHEBI:30616"/>
        <dbReference type="ChEBI" id="CHEBI:35235"/>
        <dbReference type="ChEBI" id="CHEBI:43474"/>
        <dbReference type="ChEBI" id="CHEBI:58173"/>
        <dbReference type="ChEBI" id="CHEBI:456216"/>
        <dbReference type="EC" id="6.3.2.2"/>
    </reaction>
</comment>
<keyword evidence="2 5" id="KW-0547">Nucleotide-binding</keyword>
<evidence type="ECO:0000256" key="2">
    <source>
        <dbReference type="ARBA" id="ARBA00022741"/>
    </source>
</evidence>
<proteinExistence type="inferred from homology"/>
<organism evidence="6 7">
    <name type="scientific">Agrococcus sediminis</name>
    <dbReference type="NCBI Taxonomy" id="2599924"/>
    <lineage>
        <taxon>Bacteria</taxon>
        <taxon>Bacillati</taxon>
        <taxon>Actinomycetota</taxon>
        <taxon>Actinomycetes</taxon>
        <taxon>Micrococcales</taxon>
        <taxon>Microbacteriaceae</taxon>
        <taxon>Agrococcus</taxon>
    </lineage>
</organism>
<keyword evidence="3 5" id="KW-0067">ATP-binding</keyword>
<dbReference type="SUPFAM" id="SSF55931">
    <property type="entry name" value="Glutamine synthetase/guanido kinase"/>
    <property type="match status" value="1"/>
</dbReference>
<dbReference type="HAMAP" id="MF_01609">
    <property type="entry name" value="Glu_cys_ligase_2"/>
    <property type="match status" value="1"/>
</dbReference>
<keyword evidence="1 5" id="KW-0436">Ligase</keyword>
<dbReference type="EC" id="6.3.2.2" evidence="5"/>
<dbReference type="PANTHER" id="PTHR36510">
    <property type="entry name" value="GLUTAMATE--CYSTEINE LIGASE 2-RELATED"/>
    <property type="match status" value="1"/>
</dbReference>
<accession>A0A5M8QDT2</accession>
<dbReference type="PANTHER" id="PTHR36510:SF1">
    <property type="entry name" value="GLUTAMATE--CYSTEINE LIGASE 2-RELATED"/>
    <property type="match status" value="1"/>
</dbReference>
<comment type="similarity">
    <text evidence="5">Belongs to the glutamate--cysteine ligase type 2 family. YbdK subfamily.</text>
</comment>
<dbReference type="GO" id="GO:0004357">
    <property type="term" value="F:glutamate-cysteine ligase activity"/>
    <property type="evidence" value="ECO:0007669"/>
    <property type="project" value="UniProtKB-EC"/>
</dbReference>
<sequence>MFSWLHRGLRTWVMRDPQSSVSGARRSRGSGRVLDPPFWHTLARPARHPAARPYPRAMEFAPSARSTLGVEWELAVVDPATGEMVPRAEELLRAIGDRRFDHEFLTSMIELITGVHDTTDDAVDELRRMRDTAVEAAGRIGAALVGTGTHPTSQWRDQRQGDDPRYRRVIEKAGDWGRRLVIFGVHNHVGVEQRDKVVPLLRTMLDRLPLILALSASSPFWQGADTGYASHRTMLFQQLPTGGLPPMLEDWAEYERTLADMLRAGVIDDLAELRWDVRPSPTLGTLEVRIADGAPSIDDLAAVTALTHCLVEEASRALDAGHEPAHLPSWLVRENKLRSARDGLDATAIVDADGTLQPVRDALGDAVERLAPIAADLGATRSLAAVTRVVERGGSAALQRAAFARGGHRAVLDELLEQLRA</sequence>
<dbReference type="Proteomes" id="UP000323221">
    <property type="component" value="Unassembled WGS sequence"/>
</dbReference>
<dbReference type="InterPro" id="IPR011793">
    <property type="entry name" value="YbdK"/>
</dbReference>
<dbReference type="AlphaFoldDB" id="A0A5M8QDT2"/>
<name>A0A5M8QDT2_9MICO</name>
<evidence type="ECO:0000256" key="4">
    <source>
        <dbReference type="ARBA" id="ARBA00048819"/>
    </source>
</evidence>
<dbReference type="GO" id="GO:0042398">
    <property type="term" value="P:modified amino acid biosynthetic process"/>
    <property type="evidence" value="ECO:0007669"/>
    <property type="project" value="InterPro"/>
</dbReference>
<comment type="function">
    <text evidence="5">ATP-dependent carboxylate-amine ligase which exhibits weak glutamate--cysteine ligase activity.</text>
</comment>
<evidence type="ECO:0000313" key="7">
    <source>
        <dbReference type="Proteomes" id="UP000323221"/>
    </source>
</evidence>
<comment type="caution">
    <text evidence="6">The sequence shown here is derived from an EMBL/GenBank/DDBJ whole genome shotgun (WGS) entry which is preliminary data.</text>
</comment>
<dbReference type="InterPro" id="IPR014746">
    <property type="entry name" value="Gln_synth/guanido_kin_cat_dom"/>
</dbReference>
<evidence type="ECO:0000313" key="6">
    <source>
        <dbReference type="EMBL" id="KAA6433070.1"/>
    </source>
</evidence>
<dbReference type="Pfam" id="PF04107">
    <property type="entry name" value="GCS2"/>
    <property type="match status" value="1"/>
</dbReference>
<dbReference type="NCBIfam" id="TIGR02050">
    <property type="entry name" value="gshA_cyan_rel"/>
    <property type="match status" value="1"/>
</dbReference>
<gene>
    <name evidence="6" type="ORF">FQ330_08965</name>
</gene>
<dbReference type="GO" id="GO:0005524">
    <property type="term" value="F:ATP binding"/>
    <property type="evidence" value="ECO:0007669"/>
    <property type="project" value="UniProtKB-KW"/>
</dbReference>
<dbReference type="EMBL" id="VOIR01000014">
    <property type="protein sequence ID" value="KAA6433070.1"/>
    <property type="molecule type" value="Genomic_DNA"/>
</dbReference>
<evidence type="ECO:0000256" key="3">
    <source>
        <dbReference type="ARBA" id="ARBA00022840"/>
    </source>
</evidence>
<evidence type="ECO:0000256" key="5">
    <source>
        <dbReference type="HAMAP-Rule" id="MF_01609"/>
    </source>
</evidence>
<reference evidence="6 7" key="1">
    <citation type="submission" date="2019-08" db="EMBL/GenBank/DDBJ databases">
        <title>Agrococcus lahaulensis sp. nov., isolated from a cold desert of the Indian Himalayas.</title>
        <authorList>
            <person name="Qu J.H."/>
        </authorList>
    </citation>
    <scope>NUCLEOTIDE SEQUENCE [LARGE SCALE GENOMIC DNA]</scope>
    <source>
        <strain evidence="6 7">NS18</strain>
    </source>
</reference>
<dbReference type="InterPro" id="IPR006336">
    <property type="entry name" value="GCS2"/>
</dbReference>
<dbReference type="Gene3D" id="3.30.590.20">
    <property type="match status" value="1"/>
</dbReference>
<evidence type="ECO:0000256" key="1">
    <source>
        <dbReference type="ARBA" id="ARBA00022598"/>
    </source>
</evidence>